<protein>
    <submittedName>
        <fullName evidence="2">Uncharacterized protein</fullName>
    </submittedName>
</protein>
<dbReference type="eggNOG" id="ENOG502ZP8D">
    <property type="taxonomic scope" value="Bacteria"/>
</dbReference>
<organism evidence="2 3">
    <name type="scientific">Plesiocystis pacifica SIR-1</name>
    <dbReference type="NCBI Taxonomy" id="391625"/>
    <lineage>
        <taxon>Bacteria</taxon>
        <taxon>Pseudomonadati</taxon>
        <taxon>Myxococcota</taxon>
        <taxon>Polyangia</taxon>
        <taxon>Nannocystales</taxon>
        <taxon>Nannocystaceae</taxon>
        <taxon>Plesiocystis</taxon>
    </lineage>
</organism>
<evidence type="ECO:0000313" key="3">
    <source>
        <dbReference type="Proteomes" id="UP000005801"/>
    </source>
</evidence>
<keyword evidence="1" id="KW-1133">Transmembrane helix</keyword>
<name>A6G858_9BACT</name>
<evidence type="ECO:0000313" key="2">
    <source>
        <dbReference type="EMBL" id="EDM77899.1"/>
    </source>
</evidence>
<keyword evidence="3" id="KW-1185">Reference proteome</keyword>
<gene>
    <name evidence="2" type="ORF">PPSIR1_01729</name>
</gene>
<feature type="transmembrane region" description="Helical" evidence="1">
    <location>
        <begin position="21"/>
        <end position="42"/>
    </location>
</feature>
<evidence type="ECO:0000256" key="1">
    <source>
        <dbReference type="SAM" id="Phobius"/>
    </source>
</evidence>
<dbReference type="Proteomes" id="UP000005801">
    <property type="component" value="Unassembled WGS sequence"/>
</dbReference>
<reference evidence="2 3" key="1">
    <citation type="submission" date="2007-06" db="EMBL/GenBank/DDBJ databases">
        <authorList>
            <person name="Shimkets L."/>
            <person name="Ferriera S."/>
            <person name="Johnson J."/>
            <person name="Kravitz S."/>
            <person name="Beeson K."/>
            <person name="Sutton G."/>
            <person name="Rogers Y.-H."/>
            <person name="Friedman R."/>
            <person name="Frazier M."/>
            <person name="Venter J.C."/>
        </authorList>
    </citation>
    <scope>NUCLEOTIDE SEQUENCE [LARGE SCALE GENOMIC DNA]</scope>
    <source>
        <strain evidence="2 3">SIR-1</strain>
    </source>
</reference>
<dbReference type="RefSeq" id="WP_006972903.1">
    <property type="nucleotide sequence ID" value="NZ_ABCS01000038.1"/>
</dbReference>
<accession>A6G858</accession>
<dbReference type="EMBL" id="ABCS01000038">
    <property type="protein sequence ID" value="EDM77899.1"/>
    <property type="molecule type" value="Genomic_DNA"/>
</dbReference>
<dbReference type="AlphaFoldDB" id="A6G858"/>
<proteinExistence type="predicted"/>
<keyword evidence="1" id="KW-0812">Transmembrane</keyword>
<feature type="transmembrane region" description="Helical" evidence="1">
    <location>
        <begin position="48"/>
        <end position="68"/>
    </location>
</feature>
<sequence>MLKAEKNGAERTRRLERVLRVEWLGQTVASLCWIVSVFVYGVSETGDWLQLAAASAWLVANVAAIASVEAD</sequence>
<keyword evidence="1" id="KW-0472">Membrane</keyword>
<dbReference type="STRING" id="391625.PPSIR1_01729"/>
<comment type="caution">
    <text evidence="2">The sequence shown here is derived from an EMBL/GenBank/DDBJ whole genome shotgun (WGS) entry which is preliminary data.</text>
</comment>